<evidence type="ECO:0000313" key="2">
    <source>
        <dbReference type="Proteomes" id="UP001314681"/>
    </source>
</evidence>
<organism evidence="1 2">
    <name type="scientific">Diplocloster modestus</name>
    <dbReference type="NCBI Taxonomy" id="2850322"/>
    <lineage>
        <taxon>Bacteria</taxon>
        <taxon>Bacillati</taxon>
        <taxon>Bacillota</taxon>
        <taxon>Clostridia</taxon>
        <taxon>Lachnospirales</taxon>
        <taxon>Lachnospiraceae</taxon>
        <taxon>Diplocloster</taxon>
    </lineage>
</organism>
<proteinExistence type="predicted"/>
<evidence type="ECO:0000313" key="1">
    <source>
        <dbReference type="EMBL" id="MBU9725047.1"/>
    </source>
</evidence>
<protein>
    <submittedName>
        <fullName evidence="1">Flavodoxin</fullName>
    </submittedName>
</protein>
<dbReference type="Proteomes" id="UP001314681">
    <property type="component" value="Unassembled WGS sequence"/>
</dbReference>
<gene>
    <name evidence="1" type="ORF">KTH90_03370</name>
</gene>
<dbReference type="RefSeq" id="WP_158349716.1">
    <property type="nucleotide sequence ID" value="NZ_JAHQCX010000002.1"/>
</dbReference>
<name>A0ABS6K3F5_9FIRM</name>
<keyword evidence="2" id="KW-1185">Reference proteome</keyword>
<dbReference type="SUPFAM" id="SSF52218">
    <property type="entry name" value="Flavoproteins"/>
    <property type="match status" value="1"/>
</dbReference>
<sequence>MKIYYFTRTGRSKNIAETLAARQGISPFAITDGKHWGGPVGWLRAGFSGMRGKSISAVYEKPKAGEVVAVVFPVWADNFPPAVRTFVQQVGRQNIIAVPTSLGSTLKDREGFQKVIDLVGKEINAPEEL</sequence>
<dbReference type="InterPro" id="IPR029039">
    <property type="entry name" value="Flavoprotein-like_sf"/>
</dbReference>
<reference evidence="1 2" key="1">
    <citation type="submission" date="2021-06" db="EMBL/GenBank/DDBJ databases">
        <title>Description of novel taxa of the family Lachnospiraceae.</title>
        <authorList>
            <person name="Chaplin A.V."/>
            <person name="Sokolova S.R."/>
            <person name="Pikina A.P."/>
            <person name="Korzhanova M."/>
            <person name="Belova V."/>
            <person name="Korostin D."/>
            <person name="Efimov B.A."/>
        </authorList>
    </citation>
    <scope>NUCLEOTIDE SEQUENCE [LARGE SCALE GENOMIC DNA]</scope>
    <source>
        <strain evidence="1 2">ASD4241</strain>
    </source>
</reference>
<dbReference type="EMBL" id="JAHQCX010000002">
    <property type="protein sequence ID" value="MBU9725047.1"/>
    <property type="molecule type" value="Genomic_DNA"/>
</dbReference>
<accession>A0ABS6K3F5</accession>
<dbReference type="Gene3D" id="3.40.50.360">
    <property type="match status" value="1"/>
</dbReference>
<comment type="caution">
    <text evidence="1">The sequence shown here is derived from an EMBL/GenBank/DDBJ whole genome shotgun (WGS) entry which is preliminary data.</text>
</comment>